<dbReference type="AlphaFoldDB" id="A0A3N0CV38"/>
<feature type="non-terminal residue" evidence="1">
    <location>
        <position position="186"/>
    </location>
</feature>
<reference evidence="1 2" key="1">
    <citation type="submission" date="2018-10" db="EMBL/GenBank/DDBJ databases">
        <title>Sinomicrobium pectinilyticum sp. nov., a pectinase-producing bacterium isolated from alkaline and saline soil, and emended description of the genus Sinomicrobium.</title>
        <authorList>
            <person name="Cheng B."/>
            <person name="Li C."/>
            <person name="Lai Q."/>
            <person name="Du M."/>
            <person name="Shao Z."/>
            <person name="Xu P."/>
            <person name="Yang C."/>
        </authorList>
    </citation>
    <scope>NUCLEOTIDE SEQUENCE [LARGE SCALE GENOMIC DNA]</scope>
    <source>
        <strain evidence="1 2">5DNS001</strain>
    </source>
</reference>
<dbReference type="Proteomes" id="UP000267469">
    <property type="component" value="Unassembled WGS sequence"/>
</dbReference>
<keyword evidence="2" id="KW-1185">Reference proteome</keyword>
<dbReference type="EMBL" id="RJTM01000231">
    <property type="protein sequence ID" value="RNL66906.1"/>
    <property type="molecule type" value="Genomic_DNA"/>
</dbReference>
<protein>
    <submittedName>
        <fullName evidence="1">Uncharacterized protein</fullName>
    </submittedName>
</protein>
<name>A0A3N0CV38_SINP1</name>
<feature type="non-terminal residue" evidence="1">
    <location>
        <position position="1"/>
    </location>
</feature>
<sequence length="186" mass="19377">DRATDVPGGEFPDPLSPFHAISQEWDKDGLCALCEVANPDFSIDADPDNFASLNATVGIAGGVWQDLIFPFGGLNGDVVEVELGIGGGLADFSLLGGLTLESFNGTVANGDGISLSEPINIKLVPGTTDRYIASFIAGADFDRVRVKFAAIASALTNIRIHGARLRYGMPEVSGNLVEPGTAANLQ</sequence>
<comment type="caution">
    <text evidence="1">The sequence shown here is derived from an EMBL/GenBank/DDBJ whole genome shotgun (WGS) entry which is preliminary data.</text>
</comment>
<accession>A0A3N0CV38</accession>
<evidence type="ECO:0000313" key="1">
    <source>
        <dbReference type="EMBL" id="RNL66906.1"/>
    </source>
</evidence>
<dbReference type="RefSeq" id="WP_170164621.1">
    <property type="nucleotide sequence ID" value="NZ_RJTM01000231.1"/>
</dbReference>
<organism evidence="1 2">
    <name type="scientific">Sinomicrobium pectinilyticum</name>
    <dbReference type="NCBI Taxonomy" id="1084421"/>
    <lineage>
        <taxon>Bacteria</taxon>
        <taxon>Pseudomonadati</taxon>
        <taxon>Bacteroidota</taxon>
        <taxon>Flavobacteriia</taxon>
        <taxon>Flavobacteriales</taxon>
        <taxon>Flavobacteriaceae</taxon>
        <taxon>Sinomicrobium</taxon>
    </lineage>
</organism>
<proteinExistence type="predicted"/>
<gene>
    <name evidence="1" type="ORF">ED312_23540</name>
</gene>
<evidence type="ECO:0000313" key="2">
    <source>
        <dbReference type="Proteomes" id="UP000267469"/>
    </source>
</evidence>